<gene>
    <name evidence="8" type="ORF">ILYODFUR_000223</name>
</gene>
<dbReference type="Pfam" id="PF00989">
    <property type="entry name" value="PAS"/>
    <property type="match status" value="1"/>
</dbReference>
<dbReference type="SMART" id="SM00091">
    <property type="entry name" value="PAS"/>
    <property type="match status" value="1"/>
</dbReference>
<evidence type="ECO:0000259" key="7">
    <source>
        <dbReference type="PROSITE" id="PS50112"/>
    </source>
</evidence>
<comment type="subcellular location">
    <subcellularLocation>
        <location evidence="1">Nucleus</location>
    </subcellularLocation>
</comment>
<dbReference type="Gene3D" id="3.30.450.20">
    <property type="entry name" value="PAS domain"/>
    <property type="match status" value="1"/>
</dbReference>
<dbReference type="InterPro" id="IPR039091">
    <property type="entry name" value="AHR/AHRR"/>
</dbReference>
<evidence type="ECO:0000256" key="5">
    <source>
        <dbReference type="ARBA" id="ARBA00023242"/>
    </source>
</evidence>
<evidence type="ECO:0000256" key="6">
    <source>
        <dbReference type="SAM" id="MobiDB-lite"/>
    </source>
</evidence>
<dbReference type="InterPro" id="IPR013767">
    <property type="entry name" value="PAS_fold"/>
</dbReference>
<protein>
    <recommendedName>
        <fullName evidence="7">PAS domain-containing protein</fullName>
    </recommendedName>
</protein>
<sequence>MFGGNVQSAQTPSLLSSFSTVSTSIDGVSFSEGDLLLQALNGFVLVVTAEGYVFYTSPTIQDFLGFHQSDVVHQSVFELIHADDRALFRRQLHFSLNPSADGSENPSEQNSSEISSNVVAYDLHAIPPENSSFLERNFCCRFRCLLDNSSGFLVTLFLLFSETTSENTRRLSSFCLSSGPELLWPPEVPQRSAPGVGERGVGSSAPRSVCHRHSTAAAIHPGDPH</sequence>
<evidence type="ECO:0000313" key="8">
    <source>
        <dbReference type="EMBL" id="MEQ2223722.1"/>
    </source>
</evidence>
<dbReference type="EMBL" id="JAHRIQ010011595">
    <property type="protein sequence ID" value="MEQ2223722.1"/>
    <property type="molecule type" value="Genomic_DNA"/>
</dbReference>
<feature type="region of interest" description="Disordered" evidence="6">
    <location>
        <begin position="186"/>
        <end position="213"/>
    </location>
</feature>
<keyword evidence="2" id="KW-0805">Transcription regulation</keyword>
<comment type="caution">
    <text evidence="8">The sequence shown here is derived from an EMBL/GenBank/DDBJ whole genome shotgun (WGS) entry which is preliminary data.</text>
</comment>
<keyword evidence="4" id="KW-0804">Transcription</keyword>
<evidence type="ECO:0000256" key="3">
    <source>
        <dbReference type="ARBA" id="ARBA00023125"/>
    </source>
</evidence>
<dbReference type="SUPFAM" id="SSF55785">
    <property type="entry name" value="PYP-like sensor domain (PAS domain)"/>
    <property type="match status" value="1"/>
</dbReference>
<evidence type="ECO:0000313" key="9">
    <source>
        <dbReference type="Proteomes" id="UP001482620"/>
    </source>
</evidence>
<evidence type="ECO:0000256" key="4">
    <source>
        <dbReference type="ARBA" id="ARBA00023163"/>
    </source>
</evidence>
<dbReference type="PROSITE" id="PS50112">
    <property type="entry name" value="PAS"/>
    <property type="match status" value="1"/>
</dbReference>
<dbReference type="InterPro" id="IPR000014">
    <property type="entry name" value="PAS"/>
</dbReference>
<dbReference type="Proteomes" id="UP001482620">
    <property type="component" value="Unassembled WGS sequence"/>
</dbReference>
<evidence type="ECO:0000256" key="1">
    <source>
        <dbReference type="ARBA" id="ARBA00004123"/>
    </source>
</evidence>
<feature type="domain" description="PAS" evidence="7">
    <location>
        <begin position="36"/>
        <end position="99"/>
    </location>
</feature>
<reference evidence="8 9" key="1">
    <citation type="submission" date="2021-06" db="EMBL/GenBank/DDBJ databases">
        <authorList>
            <person name="Palmer J.M."/>
        </authorList>
    </citation>
    <scope>NUCLEOTIDE SEQUENCE [LARGE SCALE GENOMIC DNA]</scope>
    <source>
        <strain evidence="9">if_2019</strain>
        <tissue evidence="8">Muscle</tissue>
    </source>
</reference>
<keyword evidence="9" id="KW-1185">Reference proteome</keyword>
<dbReference type="CDD" id="cd00130">
    <property type="entry name" value="PAS"/>
    <property type="match status" value="1"/>
</dbReference>
<dbReference type="PANTHER" id="PTHR10649">
    <property type="entry name" value="ARYL HYDROCARBON RECEPTOR"/>
    <property type="match status" value="1"/>
</dbReference>
<name>A0ABV0SUN7_9TELE</name>
<dbReference type="InterPro" id="IPR035965">
    <property type="entry name" value="PAS-like_dom_sf"/>
</dbReference>
<proteinExistence type="predicted"/>
<organism evidence="8 9">
    <name type="scientific">Ilyodon furcidens</name>
    <name type="common">goldbreast splitfin</name>
    <dbReference type="NCBI Taxonomy" id="33524"/>
    <lineage>
        <taxon>Eukaryota</taxon>
        <taxon>Metazoa</taxon>
        <taxon>Chordata</taxon>
        <taxon>Craniata</taxon>
        <taxon>Vertebrata</taxon>
        <taxon>Euteleostomi</taxon>
        <taxon>Actinopterygii</taxon>
        <taxon>Neopterygii</taxon>
        <taxon>Teleostei</taxon>
        <taxon>Neoteleostei</taxon>
        <taxon>Acanthomorphata</taxon>
        <taxon>Ovalentaria</taxon>
        <taxon>Atherinomorphae</taxon>
        <taxon>Cyprinodontiformes</taxon>
        <taxon>Goodeidae</taxon>
        <taxon>Ilyodon</taxon>
    </lineage>
</organism>
<dbReference type="PANTHER" id="PTHR10649:SF17">
    <property type="entry name" value="ARYL HYDROCARBON RECEPTOR 2"/>
    <property type="match status" value="1"/>
</dbReference>
<keyword evidence="3" id="KW-0238">DNA-binding</keyword>
<keyword evidence="5" id="KW-0539">Nucleus</keyword>
<evidence type="ECO:0000256" key="2">
    <source>
        <dbReference type="ARBA" id="ARBA00023015"/>
    </source>
</evidence>
<accession>A0ABV0SUN7</accession>